<feature type="transmembrane region" description="Helical" evidence="10">
    <location>
        <begin position="232"/>
        <end position="252"/>
    </location>
</feature>
<evidence type="ECO:0000256" key="2">
    <source>
        <dbReference type="ARBA" id="ARBA00007783"/>
    </source>
</evidence>
<gene>
    <name evidence="12" type="ORF">GGQ64_004718</name>
</gene>
<evidence type="ECO:0000256" key="8">
    <source>
        <dbReference type="ARBA" id="ARBA00023047"/>
    </source>
</evidence>
<evidence type="ECO:0000256" key="9">
    <source>
        <dbReference type="ARBA" id="ARBA00023136"/>
    </source>
</evidence>
<evidence type="ECO:0000256" key="5">
    <source>
        <dbReference type="ARBA" id="ARBA00022597"/>
    </source>
</evidence>
<evidence type="ECO:0000313" key="13">
    <source>
        <dbReference type="Proteomes" id="UP000574761"/>
    </source>
</evidence>
<evidence type="ECO:0000256" key="1">
    <source>
        <dbReference type="ARBA" id="ARBA00004651"/>
    </source>
</evidence>
<evidence type="ECO:0000256" key="6">
    <source>
        <dbReference type="ARBA" id="ARBA00022692"/>
    </source>
</evidence>
<dbReference type="Pfam" id="PF01061">
    <property type="entry name" value="ABC2_membrane"/>
    <property type="match status" value="1"/>
</dbReference>
<keyword evidence="7 10" id="KW-1133">Transmembrane helix</keyword>
<dbReference type="GO" id="GO:0015920">
    <property type="term" value="P:lipopolysaccharide transport"/>
    <property type="evidence" value="ECO:0007669"/>
    <property type="project" value="TreeGrafter"/>
</dbReference>
<evidence type="ECO:0000256" key="3">
    <source>
        <dbReference type="ARBA" id="ARBA00022448"/>
    </source>
</evidence>
<dbReference type="Proteomes" id="UP000574761">
    <property type="component" value="Unassembled WGS sequence"/>
</dbReference>
<dbReference type="GO" id="GO:0140359">
    <property type="term" value="F:ABC-type transporter activity"/>
    <property type="evidence" value="ECO:0007669"/>
    <property type="project" value="InterPro"/>
</dbReference>
<comment type="caution">
    <text evidence="12">The sequence shown here is derived from an EMBL/GenBank/DDBJ whole genome shotgun (WGS) entry which is preliminary data.</text>
</comment>
<evidence type="ECO:0000256" key="4">
    <source>
        <dbReference type="ARBA" id="ARBA00022475"/>
    </source>
</evidence>
<feature type="transmembrane region" description="Helical" evidence="10">
    <location>
        <begin position="149"/>
        <end position="174"/>
    </location>
</feature>
<proteinExistence type="inferred from homology"/>
<dbReference type="GO" id="GO:0015774">
    <property type="term" value="P:polysaccharide transport"/>
    <property type="evidence" value="ECO:0007669"/>
    <property type="project" value="UniProtKB-KW"/>
</dbReference>
<dbReference type="RefSeq" id="WP_183807711.1">
    <property type="nucleotide sequence ID" value="NZ_JACIEE010000011.1"/>
</dbReference>
<feature type="domain" description="ABC-2 type transporter transmembrane" evidence="11">
    <location>
        <begin position="19"/>
        <end position="224"/>
    </location>
</feature>
<keyword evidence="3" id="KW-0813">Transport</keyword>
<keyword evidence="6 10" id="KW-0812">Transmembrane</keyword>
<dbReference type="EMBL" id="JACIEE010000011">
    <property type="protein sequence ID" value="MBB3979476.1"/>
    <property type="molecule type" value="Genomic_DNA"/>
</dbReference>
<evidence type="ECO:0000256" key="7">
    <source>
        <dbReference type="ARBA" id="ARBA00022989"/>
    </source>
</evidence>
<feature type="transmembrane region" description="Helical" evidence="10">
    <location>
        <begin position="186"/>
        <end position="212"/>
    </location>
</feature>
<dbReference type="InterPro" id="IPR000412">
    <property type="entry name" value="ABC_2_transport"/>
</dbReference>
<dbReference type="PANTHER" id="PTHR30413:SF10">
    <property type="entry name" value="CAPSULE POLYSACCHARIDE EXPORT INNER-MEMBRANE PROTEIN CTRC"/>
    <property type="match status" value="1"/>
</dbReference>
<dbReference type="InterPro" id="IPR013525">
    <property type="entry name" value="ABC2_TM"/>
</dbReference>
<keyword evidence="8" id="KW-0625">Polysaccharide transport</keyword>
<feature type="transmembrane region" description="Helical" evidence="10">
    <location>
        <begin position="38"/>
        <end position="59"/>
    </location>
</feature>
<keyword evidence="5" id="KW-0762">Sugar transport</keyword>
<reference evidence="12 13" key="1">
    <citation type="submission" date="2020-08" db="EMBL/GenBank/DDBJ databases">
        <title>Genomic Encyclopedia of Type Strains, Phase IV (KMG-IV): sequencing the most valuable type-strain genomes for metagenomic binning, comparative biology and taxonomic classification.</title>
        <authorList>
            <person name="Goeker M."/>
        </authorList>
    </citation>
    <scope>NUCLEOTIDE SEQUENCE [LARGE SCALE GENOMIC DNA]</scope>
    <source>
        <strain evidence="12 13">DSM 100211</strain>
    </source>
</reference>
<keyword evidence="9 10" id="KW-0472">Membrane</keyword>
<keyword evidence="13" id="KW-1185">Reference proteome</keyword>
<name>A0A7W6DA50_9HYPH</name>
<feature type="transmembrane region" description="Helical" evidence="10">
    <location>
        <begin position="112"/>
        <end position="137"/>
    </location>
</feature>
<sequence>MYLTEKGFRYALKENARVIGALVVRSGVTRFGESRIGYLWTLAEPSVYVGMFLFMHSFVRTSLPFGDSAMLFFLTGVIGFRMTNLIARKAANGLSHNQPMLGYPLVKPLDTIVAAFLLESIIWMIICSLFIFFMFAVLDRYIIVYPLEFASAILAIGYFAFSFAVFNATFGTLVPLWAKILGFSNMILMLSSGVLFVPSTLPPSVLAIIWWNPFLHCVEWFRSATYLDYVTVLSKTYLLSVATCFLVTGLALERIYRNRIISSE</sequence>
<keyword evidence="4" id="KW-1003">Cell membrane</keyword>
<organism evidence="12 13">
    <name type="scientific">Mycoplana azooxidifex</name>
    <dbReference type="NCBI Taxonomy" id="1636188"/>
    <lineage>
        <taxon>Bacteria</taxon>
        <taxon>Pseudomonadati</taxon>
        <taxon>Pseudomonadota</taxon>
        <taxon>Alphaproteobacteria</taxon>
        <taxon>Hyphomicrobiales</taxon>
        <taxon>Rhizobiaceae</taxon>
        <taxon>Mycoplana</taxon>
    </lineage>
</organism>
<dbReference type="AlphaFoldDB" id="A0A7W6DA50"/>
<evidence type="ECO:0000256" key="10">
    <source>
        <dbReference type="SAM" id="Phobius"/>
    </source>
</evidence>
<comment type="subcellular location">
    <subcellularLocation>
        <location evidence="1">Cell membrane</location>
        <topology evidence="1">Multi-pass membrane protein</topology>
    </subcellularLocation>
</comment>
<feature type="transmembrane region" description="Helical" evidence="10">
    <location>
        <begin position="71"/>
        <end position="91"/>
    </location>
</feature>
<dbReference type="GO" id="GO:0043190">
    <property type="term" value="C:ATP-binding cassette (ABC) transporter complex"/>
    <property type="evidence" value="ECO:0007669"/>
    <property type="project" value="InterPro"/>
</dbReference>
<dbReference type="PRINTS" id="PR00164">
    <property type="entry name" value="ABC2TRNSPORT"/>
</dbReference>
<protein>
    <submittedName>
        <fullName evidence="12">Capsular polysaccharide transport system permease protein</fullName>
    </submittedName>
</protein>
<evidence type="ECO:0000259" key="11">
    <source>
        <dbReference type="Pfam" id="PF01061"/>
    </source>
</evidence>
<accession>A0A7W6DA50</accession>
<evidence type="ECO:0000313" key="12">
    <source>
        <dbReference type="EMBL" id="MBB3979476.1"/>
    </source>
</evidence>
<dbReference type="PANTHER" id="PTHR30413">
    <property type="entry name" value="INNER MEMBRANE TRANSPORT PERMEASE"/>
    <property type="match status" value="1"/>
</dbReference>
<comment type="similarity">
    <text evidence="2">Belongs to the ABC-2 integral membrane protein family.</text>
</comment>